<comment type="caution">
    <text evidence="1">The sequence shown here is derived from an EMBL/GenBank/DDBJ whole genome shotgun (WGS) entry which is preliminary data.</text>
</comment>
<gene>
    <name evidence="1" type="ORF">MANES_02G063850v8</name>
</gene>
<reference evidence="2" key="1">
    <citation type="journal article" date="2016" name="Nat. Biotechnol.">
        <title>Sequencing wild and cultivated cassava and related species reveals extensive interspecific hybridization and genetic diversity.</title>
        <authorList>
            <person name="Bredeson J.V."/>
            <person name="Lyons J.B."/>
            <person name="Prochnik S.E."/>
            <person name="Wu G.A."/>
            <person name="Ha C.M."/>
            <person name="Edsinger-Gonzales E."/>
            <person name="Grimwood J."/>
            <person name="Schmutz J."/>
            <person name="Rabbi I.Y."/>
            <person name="Egesi C."/>
            <person name="Nauluvula P."/>
            <person name="Lebot V."/>
            <person name="Ndunguru J."/>
            <person name="Mkamilo G."/>
            <person name="Bart R.S."/>
            <person name="Setter T.L."/>
            <person name="Gleadow R.M."/>
            <person name="Kulakow P."/>
            <person name="Ferguson M.E."/>
            <person name="Rounsley S."/>
            <person name="Rokhsar D.S."/>
        </authorList>
    </citation>
    <scope>NUCLEOTIDE SEQUENCE [LARGE SCALE GENOMIC DNA]</scope>
    <source>
        <strain evidence="2">cv. AM560-2</strain>
    </source>
</reference>
<dbReference type="EMBL" id="CM004388">
    <property type="protein sequence ID" value="KAG8659698.1"/>
    <property type="molecule type" value="Genomic_DNA"/>
</dbReference>
<evidence type="ECO:0000313" key="2">
    <source>
        <dbReference type="Proteomes" id="UP000091857"/>
    </source>
</evidence>
<accession>A0ACB7I442</accession>
<evidence type="ECO:0000313" key="1">
    <source>
        <dbReference type="EMBL" id="KAG8659698.1"/>
    </source>
</evidence>
<proteinExistence type="predicted"/>
<dbReference type="Proteomes" id="UP000091857">
    <property type="component" value="Chromosome 2"/>
</dbReference>
<sequence length="193" mass="21387">MLNPRLVDSMQRSKLAVNSSSSAEKSREFTPAHFLTETVRPAEAQIGQQLHVDAEHSERVKEVLVVSGRMNSEQNTEPVVQQAQSTESLGSGKASSSQGPGFDLQEHIINTFGPDVSVVNNKNVSDILARSCVLDSDKKIFDKLEAVDLERTVQNLAFQMIAASALLRQNNEALILPLKLVPGSWRKLRKRRR</sequence>
<keyword evidence="2" id="KW-1185">Reference proteome</keyword>
<protein>
    <submittedName>
        <fullName evidence="1">Uncharacterized protein</fullName>
    </submittedName>
</protein>
<name>A0ACB7I442_MANES</name>
<organism evidence="1 2">
    <name type="scientific">Manihot esculenta</name>
    <name type="common">Cassava</name>
    <name type="synonym">Jatropha manihot</name>
    <dbReference type="NCBI Taxonomy" id="3983"/>
    <lineage>
        <taxon>Eukaryota</taxon>
        <taxon>Viridiplantae</taxon>
        <taxon>Streptophyta</taxon>
        <taxon>Embryophyta</taxon>
        <taxon>Tracheophyta</taxon>
        <taxon>Spermatophyta</taxon>
        <taxon>Magnoliopsida</taxon>
        <taxon>eudicotyledons</taxon>
        <taxon>Gunneridae</taxon>
        <taxon>Pentapetalae</taxon>
        <taxon>rosids</taxon>
        <taxon>fabids</taxon>
        <taxon>Malpighiales</taxon>
        <taxon>Euphorbiaceae</taxon>
        <taxon>Crotonoideae</taxon>
        <taxon>Manihoteae</taxon>
        <taxon>Manihot</taxon>
    </lineage>
</organism>